<dbReference type="OrthoDB" id="2274698at2759"/>
<sequence length="78" mass="8592">DVIFGSFGALLAAAWSFLAIFLADLARDDDNPSPVQAKSSAIYAFFLFIGSFSQSYIRAKLPRCMSDIKSMIIMMMLS</sequence>
<dbReference type="EMBL" id="MCGN01000006">
    <property type="protein sequence ID" value="ORY95664.1"/>
    <property type="molecule type" value="Genomic_DNA"/>
</dbReference>
<dbReference type="AlphaFoldDB" id="A0A1X2HBU0"/>
<keyword evidence="1" id="KW-1133">Transmembrane helix</keyword>
<protein>
    <submittedName>
        <fullName evidence="2">Uncharacterized protein</fullName>
    </submittedName>
</protein>
<keyword evidence="3" id="KW-1185">Reference proteome</keyword>
<reference evidence="2 3" key="1">
    <citation type="submission" date="2016-07" db="EMBL/GenBank/DDBJ databases">
        <title>Pervasive Adenine N6-methylation of Active Genes in Fungi.</title>
        <authorList>
            <consortium name="DOE Joint Genome Institute"/>
            <person name="Mondo S.J."/>
            <person name="Dannebaum R.O."/>
            <person name="Kuo R.C."/>
            <person name="Labutti K."/>
            <person name="Haridas S."/>
            <person name="Kuo A."/>
            <person name="Salamov A."/>
            <person name="Ahrendt S.R."/>
            <person name="Lipzen A."/>
            <person name="Sullivan W."/>
            <person name="Andreopoulos W.B."/>
            <person name="Clum A."/>
            <person name="Lindquist E."/>
            <person name="Daum C."/>
            <person name="Ramamoorthy G.K."/>
            <person name="Gryganskyi A."/>
            <person name="Culley D."/>
            <person name="Magnuson J.K."/>
            <person name="James T.Y."/>
            <person name="O'Malley M.A."/>
            <person name="Stajich J.E."/>
            <person name="Spatafora J.W."/>
            <person name="Visel A."/>
            <person name="Grigoriev I.V."/>
        </authorList>
    </citation>
    <scope>NUCLEOTIDE SEQUENCE [LARGE SCALE GENOMIC DNA]</scope>
    <source>
        <strain evidence="2 3">NRRL 2496</strain>
    </source>
</reference>
<keyword evidence="1" id="KW-0472">Membrane</keyword>
<feature type="non-terminal residue" evidence="2">
    <location>
        <position position="78"/>
    </location>
</feature>
<dbReference type="InParanoid" id="A0A1X2HBU0"/>
<evidence type="ECO:0000313" key="3">
    <source>
        <dbReference type="Proteomes" id="UP000242180"/>
    </source>
</evidence>
<comment type="caution">
    <text evidence="2">The sequence shown here is derived from an EMBL/GenBank/DDBJ whole genome shotgun (WGS) entry which is preliminary data.</text>
</comment>
<name>A0A1X2HBU0_SYNRA</name>
<keyword evidence="1" id="KW-0812">Transmembrane</keyword>
<evidence type="ECO:0000313" key="2">
    <source>
        <dbReference type="EMBL" id="ORY95664.1"/>
    </source>
</evidence>
<accession>A0A1X2HBU0</accession>
<feature type="transmembrane region" description="Helical" evidence="1">
    <location>
        <begin position="7"/>
        <end position="26"/>
    </location>
</feature>
<gene>
    <name evidence="2" type="ORF">BCR43DRAFT_422514</name>
</gene>
<organism evidence="2 3">
    <name type="scientific">Syncephalastrum racemosum</name>
    <name type="common">Filamentous fungus</name>
    <dbReference type="NCBI Taxonomy" id="13706"/>
    <lineage>
        <taxon>Eukaryota</taxon>
        <taxon>Fungi</taxon>
        <taxon>Fungi incertae sedis</taxon>
        <taxon>Mucoromycota</taxon>
        <taxon>Mucoromycotina</taxon>
        <taxon>Mucoromycetes</taxon>
        <taxon>Mucorales</taxon>
        <taxon>Syncephalastraceae</taxon>
        <taxon>Syncephalastrum</taxon>
    </lineage>
</organism>
<proteinExistence type="predicted"/>
<dbReference type="STRING" id="13706.A0A1X2HBU0"/>
<feature type="transmembrane region" description="Helical" evidence="1">
    <location>
        <begin position="41"/>
        <end position="59"/>
    </location>
</feature>
<feature type="non-terminal residue" evidence="2">
    <location>
        <position position="1"/>
    </location>
</feature>
<dbReference type="Proteomes" id="UP000242180">
    <property type="component" value="Unassembled WGS sequence"/>
</dbReference>
<evidence type="ECO:0000256" key="1">
    <source>
        <dbReference type="SAM" id="Phobius"/>
    </source>
</evidence>